<accession>X1QC89</accession>
<reference evidence="2" key="1">
    <citation type="journal article" date="2014" name="Front. Microbiol.">
        <title>High frequency of phylogenetically diverse reductive dehalogenase-homologous genes in deep subseafloor sedimentary metagenomes.</title>
        <authorList>
            <person name="Kawai M."/>
            <person name="Futagami T."/>
            <person name="Toyoda A."/>
            <person name="Takaki Y."/>
            <person name="Nishi S."/>
            <person name="Hori S."/>
            <person name="Arai W."/>
            <person name="Tsubouchi T."/>
            <person name="Morono Y."/>
            <person name="Uchiyama I."/>
            <person name="Ito T."/>
            <person name="Fujiyama A."/>
            <person name="Inagaki F."/>
            <person name="Takami H."/>
        </authorList>
    </citation>
    <scope>NUCLEOTIDE SEQUENCE</scope>
    <source>
        <strain evidence="2">Expedition CK06-06</strain>
    </source>
</reference>
<organism evidence="2">
    <name type="scientific">marine sediment metagenome</name>
    <dbReference type="NCBI Taxonomy" id="412755"/>
    <lineage>
        <taxon>unclassified sequences</taxon>
        <taxon>metagenomes</taxon>
        <taxon>ecological metagenomes</taxon>
    </lineage>
</organism>
<proteinExistence type="predicted"/>
<evidence type="ECO:0000256" key="1">
    <source>
        <dbReference type="SAM" id="MobiDB-lite"/>
    </source>
</evidence>
<dbReference type="EMBL" id="BARV01042531">
    <property type="protein sequence ID" value="GAI48625.1"/>
    <property type="molecule type" value="Genomic_DNA"/>
</dbReference>
<feature type="non-terminal residue" evidence="2">
    <location>
        <position position="1"/>
    </location>
</feature>
<dbReference type="AlphaFoldDB" id="X1QC89"/>
<gene>
    <name evidence="2" type="ORF">S06H3_63917</name>
</gene>
<comment type="caution">
    <text evidence="2">The sequence shown here is derived from an EMBL/GenBank/DDBJ whole genome shotgun (WGS) entry which is preliminary data.</text>
</comment>
<evidence type="ECO:0000313" key="2">
    <source>
        <dbReference type="EMBL" id="GAI48625.1"/>
    </source>
</evidence>
<sequence length="57" mass="5868">VCGHRKVSGGNTRHYTSGSPNAGHFPATPDSINPPVSIPADENHNLGEIDNEASSSA</sequence>
<protein>
    <submittedName>
        <fullName evidence="2">Uncharacterized protein</fullName>
    </submittedName>
</protein>
<feature type="compositionally biased region" description="Polar residues" evidence="1">
    <location>
        <begin position="9"/>
        <end position="20"/>
    </location>
</feature>
<feature type="region of interest" description="Disordered" evidence="1">
    <location>
        <begin position="1"/>
        <end position="57"/>
    </location>
</feature>
<name>X1QC89_9ZZZZ</name>